<evidence type="ECO:0000313" key="4">
    <source>
        <dbReference type="Proteomes" id="UP000183190"/>
    </source>
</evidence>
<organism evidence="3 4">
    <name type="scientific">Ruminococcus flavefaciens</name>
    <dbReference type="NCBI Taxonomy" id="1265"/>
    <lineage>
        <taxon>Bacteria</taxon>
        <taxon>Bacillati</taxon>
        <taxon>Bacillota</taxon>
        <taxon>Clostridia</taxon>
        <taxon>Eubacteriales</taxon>
        <taxon>Oscillospiraceae</taxon>
        <taxon>Ruminococcus</taxon>
    </lineage>
</organism>
<dbReference type="OrthoDB" id="9813328at2"/>
<reference evidence="3 4" key="1">
    <citation type="submission" date="2016-10" db="EMBL/GenBank/DDBJ databases">
        <authorList>
            <person name="de Groot N.N."/>
        </authorList>
    </citation>
    <scope>NUCLEOTIDE SEQUENCE [LARGE SCALE GENOMIC DNA]</scope>
    <source>
        <strain evidence="3 4">YAD2003</strain>
    </source>
</reference>
<dbReference type="Proteomes" id="UP000183190">
    <property type="component" value="Unassembled WGS sequence"/>
</dbReference>
<dbReference type="RefSeq" id="WP_074717341.1">
    <property type="nucleotide sequence ID" value="NZ_FNWV01000007.1"/>
</dbReference>
<protein>
    <submittedName>
        <fullName evidence="3">Nuclease-related domain-containing protein</fullName>
    </submittedName>
</protein>
<gene>
    <name evidence="3" type="ORF">SAMN02910265_02212</name>
</gene>
<feature type="domain" description="NERD" evidence="2">
    <location>
        <begin position="43"/>
        <end position="158"/>
    </location>
</feature>
<dbReference type="Pfam" id="PF08378">
    <property type="entry name" value="NERD"/>
    <property type="match status" value="1"/>
</dbReference>
<feature type="transmembrane region" description="Helical" evidence="1">
    <location>
        <begin position="15"/>
        <end position="35"/>
    </location>
</feature>
<dbReference type="PROSITE" id="PS50965">
    <property type="entry name" value="NERD"/>
    <property type="match status" value="1"/>
</dbReference>
<name>A0A1H6K461_RUMFL</name>
<keyword evidence="1" id="KW-0472">Membrane</keyword>
<accession>A0A1H6K461</accession>
<dbReference type="AlphaFoldDB" id="A0A1H6K461"/>
<proteinExistence type="predicted"/>
<sequence>MFLYNMSLLSFDKKTWIMIAVIAAAVLLLILYVSVHFSKGKRKGRAAERKVGKYLKKLGKKDKIRIINNAYLPLYNKACEVDHLVFGRFGVLVVETKGISGTVTGSGKNLTHTIGSKTHKFYNPQLQNKTHMDNVIHHLKKGGFEKTPVNGAVVFSAKDIDFPSEIGMDLKGLEKFYGSLPDAGCNQDILYHYFEKMQVRNPFKKMWIRTRKKND</sequence>
<dbReference type="EMBL" id="FNWV01000007">
    <property type="protein sequence ID" value="SEH69914.1"/>
    <property type="molecule type" value="Genomic_DNA"/>
</dbReference>
<evidence type="ECO:0000313" key="3">
    <source>
        <dbReference type="EMBL" id="SEH69914.1"/>
    </source>
</evidence>
<keyword evidence="1" id="KW-0812">Transmembrane</keyword>
<evidence type="ECO:0000256" key="1">
    <source>
        <dbReference type="SAM" id="Phobius"/>
    </source>
</evidence>
<dbReference type="InterPro" id="IPR011528">
    <property type="entry name" value="NERD"/>
</dbReference>
<evidence type="ECO:0000259" key="2">
    <source>
        <dbReference type="PROSITE" id="PS50965"/>
    </source>
</evidence>
<keyword evidence="1" id="KW-1133">Transmembrane helix</keyword>